<dbReference type="PANTHER" id="PTHR43280">
    <property type="entry name" value="ARAC-FAMILY TRANSCRIPTIONAL REGULATOR"/>
    <property type="match status" value="1"/>
</dbReference>
<dbReference type="SUPFAM" id="SSF55785">
    <property type="entry name" value="PYP-like sensor domain (PAS domain)"/>
    <property type="match status" value="1"/>
</dbReference>
<keyword evidence="6" id="KW-1185">Reference proteome</keyword>
<dbReference type="InterPro" id="IPR018062">
    <property type="entry name" value="HTH_AraC-typ_CS"/>
</dbReference>
<reference evidence="5 6" key="1">
    <citation type="submission" date="2021-07" db="EMBL/GenBank/DDBJ databases">
        <title>Shewanella sp. nov, isolated from SCS.</title>
        <authorList>
            <person name="Cao W.R."/>
        </authorList>
    </citation>
    <scope>NUCLEOTIDE SEQUENCE [LARGE SCALE GENOMIC DNA]</scope>
    <source>
        <strain evidence="5 6">NR704-98</strain>
    </source>
</reference>
<comment type="caution">
    <text evidence="5">The sequence shown here is derived from an EMBL/GenBank/DDBJ whole genome shotgun (WGS) entry which is preliminary data.</text>
</comment>
<keyword evidence="3" id="KW-0804">Transcription</keyword>
<keyword evidence="2" id="KW-0238">DNA-binding</keyword>
<dbReference type="RefSeq" id="WP_220110024.1">
    <property type="nucleotide sequence ID" value="NZ_JAHZST010000008.1"/>
</dbReference>
<gene>
    <name evidence="5" type="ORF">K0625_12615</name>
</gene>
<dbReference type="Proteomes" id="UP001195963">
    <property type="component" value="Unassembled WGS sequence"/>
</dbReference>
<dbReference type="InterPro" id="IPR020449">
    <property type="entry name" value="Tscrpt_reg_AraC-type_HTH"/>
</dbReference>
<dbReference type="PRINTS" id="PR00032">
    <property type="entry name" value="HTHARAC"/>
</dbReference>
<accession>A0ABS7E4A4</accession>
<dbReference type="Gene3D" id="3.30.450.20">
    <property type="entry name" value="PAS domain"/>
    <property type="match status" value="1"/>
</dbReference>
<dbReference type="Pfam" id="PF08448">
    <property type="entry name" value="PAS_4"/>
    <property type="match status" value="1"/>
</dbReference>
<dbReference type="PROSITE" id="PS01124">
    <property type="entry name" value="HTH_ARAC_FAMILY_2"/>
    <property type="match status" value="1"/>
</dbReference>
<protein>
    <submittedName>
        <fullName evidence="5">AraC family transcriptional regulator</fullName>
    </submittedName>
</protein>
<dbReference type="InterPro" id="IPR013656">
    <property type="entry name" value="PAS_4"/>
</dbReference>
<feature type="domain" description="HTH araC/xylS-type" evidence="4">
    <location>
        <begin position="143"/>
        <end position="241"/>
    </location>
</feature>
<sequence length="245" mass="28303">MSWDKENTFLNLVEVEQVISMFDLLPGVLFWIKDKNHNFVHANQAFIEHKEVRGLNQILGKNDYDFSPPHLAKQFIRDDEKILAGQTVTERLEMNMTQAGDPAWYATSKRPLSNQVGEIIGSYGITRHLQKQAMALSGVDAIKAPVDFVREHYSRHLAIEELAEVAHLSVSALERRFKKYLTKTPKQFINEVRLENARRLLVETDMPISQVGDATGFTDHSYFSKQFRLFFGELPSEFRKNYRLS</sequence>
<dbReference type="InterPro" id="IPR035965">
    <property type="entry name" value="PAS-like_dom_sf"/>
</dbReference>
<evidence type="ECO:0000313" key="5">
    <source>
        <dbReference type="EMBL" id="MBW8184514.1"/>
    </source>
</evidence>
<evidence type="ECO:0000256" key="2">
    <source>
        <dbReference type="ARBA" id="ARBA00023125"/>
    </source>
</evidence>
<keyword evidence="1" id="KW-0805">Transcription regulation</keyword>
<evidence type="ECO:0000313" key="6">
    <source>
        <dbReference type="Proteomes" id="UP001195963"/>
    </source>
</evidence>
<evidence type="ECO:0000256" key="3">
    <source>
        <dbReference type="ARBA" id="ARBA00023163"/>
    </source>
</evidence>
<organism evidence="5 6">
    <name type="scientific">Shewanella nanhaiensis</name>
    <dbReference type="NCBI Taxonomy" id="2864872"/>
    <lineage>
        <taxon>Bacteria</taxon>
        <taxon>Pseudomonadati</taxon>
        <taxon>Pseudomonadota</taxon>
        <taxon>Gammaproteobacteria</taxon>
        <taxon>Alteromonadales</taxon>
        <taxon>Shewanellaceae</taxon>
        <taxon>Shewanella</taxon>
    </lineage>
</organism>
<proteinExistence type="predicted"/>
<dbReference type="Gene3D" id="1.10.10.60">
    <property type="entry name" value="Homeodomain-like"/>
    <property type="match status" value="1"/>
</dbReference>
<dbReference type="EMBL" id="JAHZST010000008">
    <property type="protein sequence ID" value="MBW8184514.1"/>
    <property type="molecule type" value="Genomic_DNA"/>
</dbReference>
<evidence type="ECO:0000259" key="4">
    <source>
        <dbReference type="PROSITE" id="PS01124"/>
    </source>
</evidence>
<evidence type="ECO:0000256" key="1">
    <source>
        <dbReference type="ARBA" id="ARBA00023015"/>
    </source>
</evidence>
<dbReference type="PANTHER" id="PTHR43280:SF28">
    <property type="entry name" value="HTH-TYPE TRANSCRIPTIONAL ACTIVATOR RHAS"/>
    <property type="match status" value="1"/>
</dbReference>
<dbReference type="InterPro" id="IPR018060">
    <property type="entry name" value="HTH_AraC"/>
</dbReference>
<name>A0ABS7E4A4_9GAMM</name>
<dbReference type="SUPFAM" id="SSF46689">
    <property type="entry name" value="Homeodomain-like"/>
    <property type="match status" value="2"/>
</dbReference>
<dbReference type="Pfam" id="PF12833">
    <property type="entry name" value="HTH_18"/>
    <property type="match status" value="1"/>
</dbReference>
<dbReference type="SMART" id="SM00342">
    <property type="entry name" value="HTH_ARAC"/>
    <property type="match status" value="1"/>
</dbReference>
<dbReference type="InterPro" id="IPR009057">
    <property type="entry name" value="Homeodomain-like_sf"/>
</dbReference>
<dbReference type="PROSITE" id="PS00041">
    <property type="entry name" value="HTH_ARAC_FAMILY_1"/>
    <property type="match status" value="1"/>
</dbReference>